<keyword evidence="4 6" id="KW-1133">Transmembrane helix</keyword>
<dbReference type="Proteomes" id="UP001595615">
    <property type="component" value="Unassembled WGS sequence"/>
</dbReference>
<evidence type="ECO:0000256" key="4">
    <source>
        <dbReference type="ARBA" id="ARBA00022989"/>
    </source>
</evidence>
<feature type="transmembrane region" description="Helical" evidence="6">
    <location>
        <begin position="289"/>
        <end position="309"/>
    </location>
</feature>
<keyword evidence="2" id="KW-0813">Transport</keyword>
<feature type="transmembrane region" description="Helical" evidence="6">
    <location>
        <begin position="198"/>
        <end position="217"/>
    </location>
</feature>
<keyword evidence="5 6" id="KW-0472">Membrane</keyword>
<evidence type="ECO:0000313" key="8">
    <source>
        <dbReference type="Proteomes" id="UP001595615"/>
    </source>
</evidence>
<dbReference type="Gene3D" id="1.20.1250.20">
    <property type="entry name" value="MFS general substrate transporter like domains"/>
    <property type="match status" value="2"/>
</dbReference>
<dbReference type="EMBL" id="JBHRXV010000015">
    <property type="protein sequence ID" value="MFC3714454.1"/>
    <property type="molecule type" value="Genomic_DNA"/>
</dbReference>
<feature type="transmembrane region" description="Helical" evidence="6">
    <location>
        <begin position="12"/>
        <end position="38"/>
    </location>
</feature>
<dbReference type="InterPro" id="IPR036259">
    <property type="entry name" value="MFS_trans_sf"/>
</dbReference>
<comment type="caution">
    <text evidence="7">The sequence shown here is derived from an EMBL/GenBank/DDBJ whole genome shotgun (WGS) entry which is preliminary data.</text>
</comment>
<gene>
    <name evidence="7" type="ORF">ACFOMD_17940</name>
</gene>
<dbReference type="PANTHER" id="PTHR23519">
    <property type="entry name" value="AUTOPHAGY-RELATED PROTEIN 22"/>
    <property type="match status" value="1"/>
</dbReference>
<evidence type="ECO:0000256" key="3">
    <source>
        <dbReference type="ARBA" id="ARBA00022692"/>
    </source>
</evidence>
<reference evidence="8" key="1">
    <citation type="journal article" date="2019" name="Int. J. Syst. Evol. Microbiol.">
        <title>The Global Catalogue of Microorganisms (GCM) 10K type strain sequencing project: providing services to taxonomists for standard genome sequencing and annotation.</title>
        <authorList>
            <consortium name="The Broad Institute Genomics Platform"/>
            <consortium name="The Broad Institute Genome Sequencing Center for Infectious Disease"/>
            <person name="Wu L."/>
            <person name="Ma J."/>
        </authorList>
    </citation>
    <scope>NUCLEOTIDE SEQUENCE [LARGE SCALE GENOMIC DNA]</scope>
    <source>
        <strain evidence="8">KCTC 42644</strain>
    </source>
</reference>
<sequence>MANGNRLPAGAVAWALFEGVRVPYVVLVTIYVFMPYFATVVIGDPVEGQAAVAQYGKIGGWIVALTAPFLGAAVDRMGPRKPWLGAITTLMVALAGLLWWTLPDGAGLSIPQVVTIAAALTILYAYGEMLHNSLLPRAAPGQEHLASGLGLALGNAVSMTMLVFVLWAFVLPGKVAWPIIPPAPLFGLDAAAHEPDRIVAPLVALVLAIGCLPLFFLTPDAPRTGLGPVKAFAAGAGDLKRLFTDARRHRNALTFLVARMLYADGKLAILLFGGIFAAGVMRWGTLELLAYGIILSIVAVIGGFVGAWFDGKLGPKRAIQIELVLVIFSQLAVLGGGRERILYQPAAPEVLWDAPMFRTVPELAFLGVALAGAIGLTAAYSSSRTLLVKLVPEKESGVFFGLYALSGNATYWLAPLLVEIFTRAYGTQQAGFYPVIGLLLIGLALLSFVKPPAARD</sequence>
<dbReference type="Pfam" id="PF11700">
    <property type="entry name" value="ATG22"/>
    <property type="match status" value="1"/>
</dbReference>
<evidence type="ECO:0000313" key="7">
    <source>
        <dbReference type="EMBL" id="MFC3714454.1"/>
    </source>
</evidence>
<keyword evidence="3 6" id="KW-0812">Transmembrane</keyword>
<feature type="transmembrane region" description="Helical" evidence="6">
    <location>
        <begin position="83"/>
        <end position="102"/>
    </location>
</feature>
<evidence type="ECO:0000256" key="1">
    <source>
        <dbReference type="ARBA" id="ARBA00004127"/>
    </source>
</evidence>
<evidence type="ECO:0000256" key="6">
    <source>
        <dbReference type="SAM" id="Phobius"/>
    </source>
</evidence>
<proteinExistence type="predicted"/>
<evidence type="ECO:0000256" key="5">
    <source>
        <dbReference type="ARBA" id="ARBA00023136"/>
    </source>
</evidence>
<feature type="transmembrane region" description="Helical" evidence="6">
    <location>
        <begin position="400"/>
        <end position="418"/>
    </location>
</feature>
<keyword evidence="8" id="KW-1185">Reference proteome</keyword>
<dbReference type="PANTHER" id="PTHR23519:SF1">
    <property type="entry name" value="AUTOPHAGY-RELATED PROTEIN 22"/>
    <property type="match status" value="1"/>
</dbReference>
<feature type="transmembrane region" description="Helical" evidence="6">
    <location>
        <begin position="430"/>
        <end position="449"/>
    </location>
</feature>
<dbReference type="SUPFAM" id="SSF103473">
    <property type="entry name" value="MFS general substrate transporter"/>
    <property type="match status" value="1"/>
</dbReference>
<organism evidence="7 8">
    <name type="scientific">Sphingoaurantiacus capsulatus</name>
    <dbReference type="NCBI Taxonomy" id="1771310"/>
    <lineage>
        <taxon>Bacteria</taxon>
        <taxon>Pseudomonadati</taxon>
        <taxon>Pseudomonadota</taxon>
        <taxon>Alphaproteobacteria</taxon>
        <taxon>Sphingomonadales</taxon>
        <taxon>Sphingosinicellaceae</taxon>
        <taxon>Sphingoaurantiacus</taxon>
    </lineage>
</organism>
<feature type="transmembrane region" description="Helical" evidence="6">
    <location>
        <begin position="363"/>
        <end position="380"/>
    </location>
</feature>
<comment type="subcellular location">
    <subcellularLocation>
        <location evidence="1">Endomembrane system</location>
        <topology evidence="1">Multi-pass membrane protein</topology>
    </subcellularLocation>
</comment>
<dbReference type="InterPro" id="IPR024671">
    <property type="entry name" value="Atg22-like"/>
</dbReference>
<evidence type="ECO:0000256" key="2">
    <source>
        <dbReference type="ARBA" id="ARBA00022448"/>
    </source>
</evidence>
<dbReference type="InterPro" id="IPR050495">
    <property type="entry name" value="ATG22/LtaA_families"/>
</dbReference>
<protein>
    <submittedName>
        <fullName evidence="7">MFS transporter</fullName>
    </submittedName>
</protein>
<feature type="transmembrane region" description="Helical" evidence="6">
    <location>
        <begin position="108"/>
        <end position="127"/>
    </location>
</feature>
<feature type="transmembrane region" description="Helical" evidence="6">
    <location>
        <begin position="58"/>
        <end position="74"/>
    </location>
</feature>
<feature type="transmembrane region" description="Helical" evidence="6">
    <location>
        <begin position="148"/>
        <end position="170"/>
    </location>
</feature>
<dbReference type="RefSeq" id="WP_380864068.1">
    <property type="nucleotide sequence ID" value="NZ_JBHRXV010000015.1"/>
</dbReference>
<accession>A0ABV7XEC0</accession>
<name>A0ABV7XEC0_9SPHN</name>